<dbReference type="PANTHER" id="PTHR33204:SF18">
    <property type="entry name" value="TRANSCRIPTIONAL REGULATORY PROTEIN"/>
    <property type="match status" value="1"/>
</dbReference>
<dbReference type="GO" id="GO:0003677">
    <property type="term" value="F:DNA binding"/>
    <property type="evidence" value="ECO:0007669"/>
    <property type="project" value="UniProtKB-KW"/>
</dbReference>
<dbReference type="EMBL" id="QKYN01000043">
    <property type="protein sequence ID" value="RAG85307.1"/>
    <property type="molecule type" value="Genomic_DNA"/>
</dbReference>
<proteinExistence type="predicted"/>
<protein>
    <submittedName>
        <fullName evidence="6">Transcriptional regulator</fullName>
    </submittedName>
</protein>
<feature type="compositionally biased region" description="Basic residues" evidence="4">
    <location>
        <begin position="131"/>
        <end position="141"/>
    </location>
</feature>
<evidence type="ECO:0000259" key="5">
    <source>
        <dbReference type="PROSITE" id="PS51118"/>
    </source>
</evidence>
<evidence type="ECO:0000256" key="3">
    <source>
        <dbReference type="ARBA" id="ARBA00023163"/>
    </source>
</evidence>
<accession>A0A2X0IL05</accession>
<dbReference type="OrthoDB" id="370168at2"/>
<sequence>MSVTELGIVQGVELPTRELLETLTNKWTLPVLCALHETSPMRHGELRRQLDGVSQKMLTATLRTLERDGIIERTVYPEVPPKVEYRLSGLGTSLAAIFSLLQLWAADHASDVQAHRSDSDAVGAPQEKLSAGHRHRGALTA</sequence>
<feature type="region of interest" description="Disordered" evidence="4">
    <location>
        <begin position="116"/>
        <end position="141"/>
    </location>
</feature>
<evidence type="ECO:0000313" key="6">
    <source>
        <dbReference type="EMBL" id="RAG85307.1"/>
    </source>
</evidence>
<keyword evidence="2" id="KW-0238">DNA-binding</keyword>
<reference evidence="6 7" key="1">
    <citation type="submission" date="2018-06" db="EMBL/GenBank/DDBJ databases">
        <title>Streptacidiphilus pinicola sp. nov., isolated from pine grove soil.</title>
        <authorList>
            <person name="Roh S.G."/>
            <person name="Park S."/>
            <person name="Kim M.-K."/>
            <person name="Yun B.-R."/>
            <person name="Park J."/>
            <person name="Kim M.J."/>
            <person name="Kim Y.S."/>
            <person name="Kim S.B."/>
        </authorList>
    </citation>
    <scope>NUCLEOTIDE SEQUENCE [LARGE SCALE GENOMIC DNA]</scope>
    <source>
        <strain evidence="6 7">MMS16-CNU450</strain>
    </source>
</reference>
<dbReference type="Gene3D" id="1.10.10.10">
    <property type="entry name" value="Winged helix-like DNA-binding domain superfamily/Winged helix DNA-binding domain"/>
    <property type="match status" value="1"/>
</dbReference>
<keyword evidence="1" id="KW-0805">Transcription regulation</keyword>
<dbReference type="SUPFAM" id="SSF46785">
    <property type="entry name" value="Winged helix' DNA-binding domain"/>
    <property type="match status" value="1"/>
</dbReference>
<dbReference type="RefSeq" id="WP_111500968.1">
    <property type="nucleotide sequence ID" value="NZ_QKYN01000043.1"/>
</dbReference>
<comment type="caution">
    <text evidence="6">The sequence shown here is derived from an EMBL/GenBank/DDBJ whole genome shotgun (WGS) entry which is preliminary data.</text>
</comment>
<keyword evidence="3" id="KW-0804">Transcription</keyword>
<evidence type="ECO:0000256" key="4">
    <source>
        <dbReference type="SAM" id="MobiDB-lite"/>
    </source>
</evidence>
<evidence type="ECO:0000256" key="2">
    <source>
        <dbReference type="ARBA" id="ARBA00023125"/>
    </source>
</evidence>
<feature type="domain" description="HTH hxlR-type" evidence="5">
    <location>
        <begin position="14"/>
        <end position="113"/>
    </location>
</feature>
<dbReference type="InterPro" id="IPR036388">
    <property type="entry name" value="WH-like_DNA-bd_sf"/>
</dbReference>
<evidence type="ECO:0000313" key="7">
    <source>
        <dbReference type="Proteomes" id="UP000248889"/>
    </source>
</evidence>
<evidence type="ECO:0000256" key="1">
    <source>
        <dbReference type="ARBA" id="ARBA00023015"/>
    </source>
</evidence>
<keyword evidence="7" id="KW-1185">Reference proteome</keyword>
<dbReference type="InterPro" id="IPR002577">
    <property type="entry name" value="HTH_HxlR"/>
</dbReference>
<organism evidence="6 7">
    <name type="scientific">Streptacidiphilus pinicola</name>
    <dbReference type="NCBI Taxonomy" id="2219663"/>
    <lineage>
        <taxon>Bacteria</taxon>
        <taxon>Bacillati</taxon>
        <taxon>Actinomycetota</taxon>
        <taxon>Actinomycetes</taxon>
        <taxon>Kitasatosporales</taxon>
        <taxon>Streptomycetaceae</taxon>
        <taxon>Streptacidiphilus</taxon>
    </lineage>
</organism>
<dbReference type="AlphaFoldDB" id="A0A2X0IL05"/>
<dbReference type="InterPro" id="IPR036390">
    <property type="entry name" value="WH_DNA-bd_sf"/>
</dbReference>
<dbReference type="PANTHER" id="PTHR33204">
    <property type="entry name" value="TRANSCRIPTIONAL REGULATOR, MARR FAMILY"/>
    <property type="match status" value="1"/>
</dbReference>
<gene>
    <name evidence="6" type="ORF">DN069_12250</name>
</gene>
<dbReference type="Pfam" id="PF01638">
    <property type="entry name" value="HxlR"/>
    <property type="match status" value="1"/>
</dbReference>
<dbReference type="Proteomes" id="UP000248889">
    <property type="component" value="Unassembled WGS sequence"/>
</dbReference>
<dbReference type="PROSITE" id="PS51118">
    <property type="entry name" value="HTH_HXLR"/>
    <property type="match status" value="1"/>
</dbReference>
<name>A0A2X0IL05_9ACTN</name>